<feature type="region of interest" description="Disordered" evidence="1">
    <location>
        <begin position="128"/>
        <end position="186"/>
    </location>
</feature>
<comment type="caution">
    <text evidence="3">The sequence shown here is derived from an EMBL/GenBank/DDBJ whole genome shotgun (WGS) entry which is preliminary data.</text>
</comment>
<keyword evidence="4" id="KW-1185">Reference proteome</keyword>
<protein>
    <submittedName>
        <fullName evidence="3">Uncharacterized protein</fullName>
    </submittedName>
</protein>
<feature type="compositionally biased region" description="Low complexity" evidence="1">
    <location>
        <begin position="51"/>
        <end position="63"/>
    </location>
</feature>
<evidence type="ECO:0000256" key="2">
    <source>
        <dbReference type="SAM" id="SignalP"/>
    </source>
</evidence>
<accession>A0ABY0HFL0</accession>
<feature type="region of interest" description="Disordered" evidence="1">
    <location>
        <begin position="49"/>
        <end position="80"/>
    </location>
</feature>
<dbReference type="Proteomes" id="UP000294003">
    <property type="component" value="Unassembled WGS sequence"/>
</dbReference>
<feature type="compositionally biased region" description="Low complexity" evidence="1">
    <location>
        <begin position="223"/>
        <end position="293"/>
    </location>
</feature>
<feature type="compositionally biased region" description="Pro residues" evidence="1">
    <location>
        <begin position="128"/>
        <end position="138"/>
    </location>
</feature>
<name>A0ABY0HFL0_9PEZI</name>
<proteinExistence type="predicted"/>
<feature type="chain" id="PRO_5046524245" evidence="2">
    <location>
        <begin position="24"/>
        <end position="422"/>
    </location>
</feature>
<reference evidence="3 4" key="1">
    <citation type="submission" date="2018-06" db="EMBL/GenBank/DDBJ databases">
        <title>Complete Genomes of Monosporascus.</title>
        <authorList>
            <person name="Robinson A.J."/>
            <person name="Natvig D.O."/>
        </authorList>
    </citation>
    <scope>NUCLEOTIDE SEQUENCE [LARGE SCALE GENOMIC DNA]</scope>
    <source>
        <strain evidence="3 4">CBS 609.92</strain>
    </source>
</reference>
<evidence type="ECO:0000313" key="4">
    <source>
        <dbReference type="Proteomes" id="UP000294003"/>
    </source>
</evidence>
<feature type="compositionally biased region" description="Pro residues" evidence="1">
    <location>
        <begin position="65"/>
        <end position="76"/>
    </location>
</feature>
<evidence type="ECO:0000256" key="1">
    <source>
        <dbReference type="SAM" id="MobiDB-lite"/>
    </source>
</evidence>
<feature type="compositionally biased region" description="Low complexity" evidence="1">
    <location>
        <begin position="156"/>
        <end position="186"/>
    </location>
</feature>
<gene>
    <name evidence="3" type="ORF">DL762_001753</name>
</gene>
<feature type="region of interest" description="Disordered" evidence="1">
    <location>
        <begin position="223"/>
        <end position="327"/>
    </location>
</feature>
<sequence length="422" mass="43819">MWDIVNWQALFLLFFSPLVSCIADSFPNQVQELHVEYVRAPRGYTLLPRFTNSTTSSSTTSSTDAPPPLTTFPPPTAVSTSEVTSVTTNTHTNIDGTEVPVLHGCSFCPSGSDSGLILFGIPDVPGVYPPPPNPPLPGFPTITIGNDGNPTEDDGPTTTTSSTSTTSTSTTTSGTTPSSSSEAPTSTMVEVVWEDWGNTEESPSEDDEAADYAQSQIDAAFGSSRVTTSSSASTSSASTSSASTSSASTSLVSTSSVTTSSASNSSATPSPSSTTSSVPTTLPTSTTTQHTPTPTTPLERGPIICHNEADFPGHADINPGAQDEFSTDFSGLDDVDEYLGPGSPAIELNTKDGDGVSYQYSASWIEGCVTSVDKQSYRFPLGSPSQITAYLLVREAFTKCDNGGVGGKSQAGCLMFEFTGGR</sequence>
<evidence type="ECO:0000313" key="3">
    <source>
        <dbReference type="EMBL" id="RYO92304.1"/>
    </source>
</evidence>
<dbReference type="EMBL" id="QJNS01000029">
    <property type="protein sequence ID" value="RYO92304.1"/>
    <property type="molecule type" value="Genomic_DNA"/>
</dbReference>
<organism evidence="3 4">
    <name type="scientific">Monosporascus cannonballus</name>
    <dbReference type="NCBI Taxonomy" id="155416"/>
    <lineage>
        <taxon>Eukaryota</taxon>
        <taxon>Fungi</taxon>
        <taxon>Dikarya</taxon>
        <taxon>Ascomycota</taxon>
        <taxon>Pezizomycotina</taxon>
        <taxon>Sordariomycetes</taxon>
        <taxon>Xylariomycetidae</taxon>
        <taxon>Xylariales</taxon>
        <taxon>Xylariales incertae sedis</taxon>
        <taxon>Monosporascus</taxon>
    </lineage>
</organism>
<keyword evidence="2" id="KW-0732">Signal</keyword>
<feature type="signal peptide" evidence="2">
    <location>
        <begin position="1"/>
        <end position="23"/>
    </location>
</feature>